<keyword evidence="10" id="KW-1185">Reference proteome</keyword>
<comment type="catalytic activity">
    <reaction evidence="1 8">
        <text>a phenyl acetate + H2O = a phenol + acetate + H(+)</text>
        <dbReference type="Rhea" id="RHEA:17309"/>
        <dbReference type="ChEBI" id="CHEBI:15377"/>
        <dbReference type="ChEBI" id="CHEBI:15378"/>
        <dbReference type="ChEBI" id="CHEBI:30089"/>
        <dbReference type="ChEBI" id="CHEBI:33853"/>
        <dbReference type="ChEBI" id="CHEBI:140310"/>
        <dbReference type="EC" id="3.1.1.2"/>
    </reaction>
</comment>
<evidence type="ECO:0000256" key="2">
    <source>
        <dbReference type="ARBA" id="ARBA00008595"/>
    </source>
</evidence>
<dbReference type="SUPFAM" id="SSF63829">
    <property type="entry name" value="Calcium-dependent phosphotriesterase"/>
    <property type="match status" value="1"/>
</dbReference>
<evidence type="ECO:0000256" key="6">
    <source>
        <dbReference type="PIRSR" id="PIRSR602640-1"/>
    </source>
</evidence>
<dbReference type="Gene3D" id="2.120.10.30">
    <property type="entry name" value="TolB, C-terminal domain"/>
    <property type="match status" value="1"/>
</dbReference>
<feature type="binding site" evidence="7">
    <location>
        <position position="116"/>
    </location>
    <ligand>
        <name>Ca(2+)</name>
        <dbReference type="ChEBI" id="CHEBI:29108"/>
        <label>1</label>
        <note>catalytic</note>
    </ligand>
</feature>
<dbReference type="GO" id="GO:0004064">
    <property type="term" value="F:arylesterase activity"/>
    <property type="evidence" value="ECO:0007669"/>
    <property type="project" value="UniProtKB-UniRule"/>
</dbReference>
<reference evidence="9 10" key="1">
    <citation type="journal article" date="2018" name="Nat. Ecol. Evol.">
        <title>Shark genomes provide insights into elasmobranch evolution and the origin of vertebrates.</title>
        <authorList>
            <person name="Hara Y"/>
            <person name="Yamaguchi K"/>
            <person name="Onimaru K"/>
            <person name="Kadota M"/>
            <person name="Koyanagi M"/>
            <person name="Keeley SD"/>
            <person name="Tatsumi K"/>
            <person name="Tanaka K"/>
            <person name="Motone F"/>
            <person name="Kageyama Y"/>
            <person name="Nozu R"/>
            <person name="Adachi N"/>
            <person name="Nishimura O"/>
            <person name="Nakagawa R"/>
            <person name="Tanegashima C"/>
            <person name="Kiyatake I"/>
            <person name="Matsumoto R"/>
            <person name="Murakumo K"/>
            <person name="Nishida K"/>
            <person name="Terakita A"/>
            <person name="Kuratani S"/>
            <person name="Sato K"/>
            <person name="Hyodo S Kuraku.S."/>
        </authorList>
    </citation>
    <scope>NUCLEOTIDE SEQUENCE [LARGE SCALE GENOMIC DNA]</scope>
</reference>
<keyword evidence="7 8" id="KW-0106">Calcium</keyword>
<dbReference type="InterPro" id="IPR051288">
    <property type="entry name" value="Serum_paraoxonase/arylesterase"/>
</dbReference>
<name>A0A401P7M1_SCYTO</name>
<evidence type="ECO:0000256" key="7">
    <source>
        <dbReference type="PIRSR" id="PIRSR602640-2"/>
    </source>
</evidence>
<protein>
    <recommendedName>
        <fullName evidence="8">Paraoxonase</fullName>
        <ecNumber evidence="8">3.1.1.2</ecNumber>
    </recommendedName>
</protein>
<feature type="binding site" evidence="7">
    <location>
        <position position="53"/>
    </location>
    <ligand>
        <name>Ca(2+)</name>
        <dbReference type="ChEBI" id="CHEBI:29108"/>
        <label>1</label>
        <note>catalytic</note>
    </ligand>
</feature>
<keyword evidence="3 8" id="KW-0378">Hydrolase</keyword>
<keyword evidence="5 8" id="KW-0325">Glycoprotein</keyword>
<dbReference type="OrthoDB" id="423498at2759"/>
<dbReference type="GO" id="GO:0046872">
    <property type="term" value="F:metal ion binding"/>
    <property type="evidence" value="ECO:0007669"/>
    <property type="project" value="UniProtKB-KW"/>
</dbReference>
<sequence length="165" mass="18318">MAKLLTVAVCTGILSVVAYQLLDICNMMGVFRELVPIEPGNCHLIKGVEYGSEDINILPGGLALISTGLKYQSLPNFNRDRPGHILLVDLNTSVLSAVELRISRGFDVESFNPHGLSTYIDGDGTVYVFVVNHPRQITTVEIFTFDEDQNSLNHLKTIKHELLHR</sequence>
<feature type="active site" description="Proton acceptor" evidence="6">
    <location>
        <position position="114"/>
    </location>
</feature>
<comment type="similarity">
    <text evidence="2 8">Belongs to the paraoxonase family.</text>
</comment>
<dbReference type="PANTHER" id="PTHR11799">
    <property type="entry name" value="PARAOXONASE"/>
    <property type="match status" value="1"/>
</dbReference>
<dbReference type="STRING" id="75743.A0A401P7M1"/>
<dbReference type="PANTHER" id="PTHR11799:SF12">
    <property type="entry name" value="PARAOXONASE-RELATED"/>
    <property type="match status" value="1"/>
</dbReference>
<dbReference type="PRINTS" id="PR01785">
    <property type="entry name" value="PARAOXONASE"/>
</dbReference>
<dbReference type="InterPro" id="IPR011042">
    <property type="entry name" value="6-blade_b-propeller_TolB-like"/>
</dbReference>
<dbReference type="InterPro" id="IPR002640">
    <property type="entry name" value="Arylesterase"/>
</dbReference>
<evidence type="ECO:0000256" key="1">
    <source>
        <dbReference type="ARBA" id="ARBA00000368"/>
    </source>
</evidence>
<dbReference type="EC" id="3.1.1.2" evidence="8"/>
<evidence type="ECO:0000313" key="10">
    <source>
        <dbReference type="Proteomes" id="UP000288216"/>
    </source>
</evidence>
<comment type="cofactor">
    <cofactor evidence="7 8">
        <name>Ca(2+)</name>
        <dbReference type="ChEBI" id="CHEBI:29108"/>
    </cofactor>
    <text evidence="7 8">Binds 2 calcium ions per subunit.</text>
</comment>
<feature type="binding site" evidence="7">
    <location>
        <position position="54"/>
    </location>
    <ligand>
        <name>Ca(2+)</name>
        <dbReference type="ChEBI" id="CHEBI:29108"/>
        <label>2</label>
    </ligand>
</feature>
<evidence type="ECO:0000313" key="9">
    <source>
        <dbReference type="EMBL" id="GCB69116.1"/>
    </source>
</evidence>
<evidence type="ECO:0000256" key="4">
    <source>
        <dbReference type="ARBA" id="ARBA00023157"/>
    </source>
</evidence>
<keyword evidence="7 8" id="KW-0479">Metal-binding</keyword>
<proteinExistence type="inferred from homology"/>
<evidence type="ECO:0000256" key="8">
    <source>
        <dbReference type="RuleBase" id="RU368025"/>
    </source>
</evidence>
<evidence type="ECO:0000256" key="5">
    <source>
        <dbReference type="ARBA" id="ARBA00023180"/>
    </source>
</evidence>
<comment type="caution">
    <text evidence="9">The sequence shown here is derived from an EMBL/GenBank/DDBJ whole genome shotgun (WGS) entry which is preliminary data.</text>
</comment>
<gene>
    <name evidence="9" type="ORF">scyTo_0013920</name>
</gene>
<keyword evidence="4 8" id="KW-1015">Disulfide bond</keyword>
<evidence type="ECO:0000256" key="3">
    <source>
        <dbReference type="ARBA" id="ARBA00022801"/>
    </source>
</evidence>
<dbReference type="Proteomes" id="UP000288216">
    <property type="component" value="Unassembled WGS sequence"/>
</dbReference>
<dbReference type="EMBL" id="BFAA01007303">
    <property type="protein sequence ID" value="GCB69116.1"/>
    <property type="molecule type" value="Genomic_DNA"/>
</dbReference>
<accession>A0A401P7M1</accession>
<dbReference type="AlphaFoldDB" id="A0A401P7M1"/>
<dbReference type="OMA" id="WESMLPR"/>
<organism evidence="9 10">
    <name type="scientific">Scyliorhinus torazame</name>
    <name type="common">Cloudy catshark</name>
    <name type="synonym">Catulus torazame</name>
    <dbReference type="NCBI Taxonomy" id="75743"/>
    <lineage>
        <taxon>Eukaryota</taxon>
        <taxon>Metazoa</taxon>
        <taxon>Chordata</taxon>
        <taxon>Craniata</taxon>
        <taxon>Vertebrata</taxon>
        <taxon>Chondrichthyes</taxon>
        <taxon>Elasmobranchii</taxon>
        <taxon>Galeomorphii</taxon>
        <taxon>Galeoidea</taxon>
        <taxon>Carcharhiniformes</taxon>
        <taxon>Scyliorhinidae</taxon>
        <taxon>Scyliorhinus</taxon>
    </lineage>
</organism>